<organism evidence="2 3">
    <name type="scientific">Eumeta variegata</name>
    <name type="common">Bagworm moth</name>
    <name type="synonym">Eumeta japonica</name>
    <dbReference type="NCBI Taxonomy" id="151549"/>
    <lineage>
        <taxon>Eukaryota</taxon>
        <taxon>Metazoa</taxon>
        <taxon>Ecdysozoa</taxon>
        <taxon>Arthropoda</taxon>
        <taxon>Hexapoda</taxon>
        <taxon>Insecta</taxon>
        <taxon>Pterygota</taxon>
        <taxon>Neoptera</taxon>
        <taxon>Endopterygota</taxon>
        <taxon>Lepidoptera</taxon>
        <taxon>Glossata</taxon>
        <taxon>Ditrysia</taxon>
        <taxon>Tineoidea</taxon>
        <taxon>Psychidae</taxon>
        <taxon>Oiketicinae</taxon>
        <taxon>Eumeta</taxon>
    </lineage>
</organism>
<proteinExistence type="predicted"/>
<protein>
    <submittedName>
        <fullName evidence="2">Uncharacterized protein</fullName>
    </submittedName>
</protein>
<dbReference type="EMBL" id="BGZK01000188">
    <property type="protein sequence ID" value="GBP27041.1"/>
    <property type="molecule type" value="Genomic_DNA"/>
</dbReference>
<feature type="region of interest" description="Disordered" evidence="1">
    <location>
        <begin position="1"/>
        <end position="42"/>
    </location>
</feature>
<evidence type="ECO:0000313" key="3">
    <source>
        <dbReference type="Proteomes" id="UP000299102"/>
    </source>
</evidence>
<keyword evidence="3" id="KW-1185">Reference proteome</keyword>
<comment type="caution">
    <text evidence="2">The sequence shown here is derived from an EMBL/GenBank/DDBJ whole genome shotgun (WGS) entry which is preliminary data.</text>
</comment>
<dbReference type="Proteomes" id="UP000299102">
    <property type="component" value="Unassembled WGS sequence"/>
</dbReference>
<name>A0A4C1UKQ8_EUMVA</name>
<feature type="compositionally biased region" description="Polar residues" evidence="1">
    <location>
        <begin position="15"/>
        <end position="26"/>
    </location>
</feature>
<dbReference type="AlphaFoldDB" id="A0A4C1UKQ8"/>
<evidence type="ECO:0000256" key="1">
    <source>
        <dbReference type="SAM" id="MobiDB-lite"/>
    </source>
</evidence>
<sequence>MKPLEAPVDPILDSNHVTPGSVQFESGTGIGTGREWETRTGSGSEFREAPLFRRMPRYDMKEFIFCPRGRSCGQKLVYRYRCRHWTPIAVCKLYLRLSRRTVPGHPEPTVADNPDCLLSGRPLAIREQMVTAAHGHLQSQKSHECFAGLLGGNRISNGEEIG</sequence>
<evidence type="ECO:0000313" key="2">
    <source>
        <dbReference type="EMBL" id="GBP27041.1"/>
    </source>
</evidence>
<accession>A0A4C1UKQ8</accession>
<reference evidence="2 3" key="1">
    <citation type="journal article" date="2019" name="Commun. Biol.">
        <title>The bagworm genome reveals a unique fibroin gene that provides high tensile strength.</title>
        <authorList>
            <person name="Kono N."/>
            <person name="Nakamura H."/>
            <person name="Ohtoshi R."/>
            <person name="Tomita M."/>
            <person name="Numata K."/>
            <person name="Arakawa K."/>
        </authorList>
    </citation>
    <scope>NUCLEOTIDE SEQUENCE [LARGE SCALE GENOMIC DNA]</scope>
</reference>
<gene>
    <name evidence="2" type="ORF">EVAR_11277_1</name>
</gene>